<protein>
    <submittedName>
        <fullName evidence="2">Uncharacterized protein</fullName>
    </submittedName>
</protein>
<reference evidence="3" key="1">
    <citation type="journal article" date="2019" name="Int. J. Syst. Evol. Microbiol.">
        <title>The Global Catalogue of Microorganisms (GCM) 10K type strain sequencing project: providing services to taxonomists for standard genome sequencing and annotation.</title>
        <authorList>
            <consortium name="The Broad Institute Genomics Platform"/>
            <consortium name="The Broad Institute Genome Sequencing Center for Infectious Disease"/>
            <person name="Wu L."/>
            <person name="Ma J."/>
        </authorList>
    </citation>
    <scope>NUCLEOTIDE SEQUENCE [LARGE SCALE GENOMIC DNA]</scope>
    <source>
        <strain evidence="3">CGMCC 4.7367</strain>
    </source>
</reference>
<accession>A0ABQ3MHI3</accession>
<comment type="caution">
    <text evidence="2">The sequence shown here is derived from an EMBL/GenBank/DDBJ whole genome shotgun (WGS) entry which is preliminary data.</text>
</comment>
<feature type="region of interest" description="Disordered" evidence="1">
    <location>
        <begin position="1"/>
        <end position="20"/>
    </location>
</feature>
<gene>
    <name evidence="2" type="ORF">GCM10017774_38950</name>
</gene>
<proteinExistence type="predicted"/>
<organism evidence="2 3">
    <name type="scientific">Lentzea cavernae</name>
    <dbReference type="NCBI Taxonomy" id="2020703"/>
    <lineage>
        <taxon>Bacteria</taxon>
        <taxon>Bacillati</taxon>
        <taxon>Actinomycetota</taxon>
        <taxon>Actinomycetes</taxon>
        <taxon>Pseudonocardiales</taxon>
        <taxon>Pseudonocardiaceae</taxon>
        <taxon>Lentzea</taxon>
    </lineage>
</organism>
<keyword evidence="3" id="KW-1185">Reference proteome</keyword>
<dbReference type="EMBL" id="BNAR01000005">
    <property type="protein sequence ID" value="GHH42493.1"/>
    <property type="molecule type" value="Genomic_DNA"/>
</dbReference>
<evidence type="ECO:0000313" key="2">
    <source>
        <dbReference type="EMBL" id="GHH42493.1"/>
    </source>
</evidence>
<evidence type="ECO:0000256" key="1">
    <source>
        <dbReference type="SAM" id="MobiDB-lite"/>
    </source>
</evidence>
<name>A0ABQ3MHI3_9PSEU</name>
<dbReference type="Proteomes" id="UP000605568">
    <property type="component" value="Unassembled WGS sequence"/>
</dbReference>
<evidence type="ECO:0000313" key="3">
    <source>
        <dbReference type="Proteomes" id="UP000605568"/>
    </source>
</evidence>
<sequence length="101" mass="11044">MTSTAKASPPATRPSKPKFPYAGTDFRAWGVGKALAHKEVEAAGPWRLQTSIFSNHRAGVRDLRPLWTRVGRPVPPDLSALRWCGRGAKSDDGVGHGRKQR</sequence>